<sequence>MLKKKIWIFIGLFVIVFIVGGGLLLYSWGVFATSFKKANNDTLVTKQQTLPIPPLLEDKNPAPNKAEFEITARDGTMEFFEGIITNTRGYNGNFLGPVIRVRTGEEVSVKVTNELDESTTLHWHGLEVDGENDGGPHNEIKPGETWNPMFTINQPAATLWYHPHQMHKTGKQVYEGMAGLFYIEDEVSDSLKIPKEYGVNDVPLIIQDRRFDGDGQLDYELGMKDSIVGFEGHTILVNGAVNPFVEAPQGMMRLRILNGSNGRIYNLKFSNGQEFYQIASDGGFLEKPVRMDSLTVGSGERAEILVDFSKVAMGETVELQDQGISFMSFVVNQASDKVYSIPEKLTTIEKIDERKATTKREFNFQGTGSSVSINGVQMDMDRIDEEVNLGSTEIWEVGNFTGQTHPFHAHGVQFQILDRNGNPPPDNEAGWKDTFLVKPGENVRVIATFKHEGIFMYHCHILEHEDAGMMGQFLVEP</sequence>
<comment type="similarity">
    <text evidence="1">Belongs to the multicopper oxidase family.</text>
</comment>
<reference evidence="7 8" key="1">
    <citation type="submission" date="2022-10" db="EMBL/GenBank/DDBJ databases">
        <title>Description of Fervidibacillus gen. nov. in the family Fervidibacillaceae fam. nov. with two species, Fervidibacillus albus sp. nov., and Fervidibacillus halotolerans sp. nov., isolated from tidal flat sediments.</title>
        <authorList>
            <person name="Kwon K.K."/>
            <person name="Yang S.-H."/>
        </authorList>
    </citation>
    <scope>NUCLEOTIDE SEQUENCE [LARGE SCALE GENOMIC DNA]</scope>
    <source>
        <strain evidence="7 8">DSM 23332</strain>
    </source>
</reference>
<evidence type="ECO:0000256" key="1">
    <source>
        <dbReference type="ARBA" id="ARBA00010609"/>
    </source>
</evidence>
<dbReference type="PROSITE" id="PS00080">
    <property type="entry name" value="MULTICOPPER_OXIDASE2"/>
    <property type="match status" value="1"/>
</dbReference>
<dbReference type="PROSITE" id="PS00079">
    <property type="entry name" value="MULTICOPPER_OXIDASE1"/>
    <property type="match status" value="1"/>
</dbReference>
<evidence type="ECO:0000256" key="2">
    <source>
        <dbReference type="ARBA" id="ARBA00022723"/>
    </source>
</evidence>
<keyword evidence="4" id="KW-0472">Membrane</keyword>
<dbReference type="InterPro" id="IPR033138">
    <property type="entry name" value="Cu_oxidase_CS"/>
</dbReference>
<dbReference type="Pfam" id="PF07731">
    <property type="entry name" value="Cu-oxidase_2"/>
    <property type="match status" value="1"/>
</dbReference>
<evidence type="ECO:0000256" key="4">
    <source>
        <dbReference type="SAM" id="Phobius"/>
    </source>
</evidence>
<dbReference type="InterPro" id="IPR045087">
    <property type="entry name" value="Cu-oxidase_fam"/>
</dbReference>
<protein>
    <submittedName>
        <fullName evidence="7">Multicopper oxidase domain-containing protein</fullName>
    </submittedName>
</protein>
<dbReference type="Proteomes" id="UP001208656">
    <property type="component" value="Unassembled WGS sequence"/>
</dbReference>
<feature type="transmembrane region" description="Helical" evidence="4">
    <location>
        <begin position="7"/>
        <end position="28"/>
    </location>
</feature>
<dbReference type="InterPro" id="IPR002355">
    <property type="entry name" value="Cu_oxidase_Cu_BS"/>
</dbReference>
<evidence type="ECO:0000259" key="5">
    <source>
        <dbReference type="Pfam" id="PF07731"/>
    </source>
</evidence>
<keyword evidence="8" id="KW-1185">Reference proteome</keyword>
<evidence type="ECO:0000313" key="8">
    <source>
        <dbReference type="Proteomes" id="UP001208656"/>
    </source>
</evidence>
<keyword evidence="2" id="KW-0479">Metal-binding</keyword>
<evidence type="ECO:0000313" key="7">
    <source>
        <dbReference type="EMBL" id="MCU9593468.1"/>
    </source>
</evidence>
<organism evidence="7 8">
    <name type="scientific">Pallidibacillus thermolactis</name>
    <dbReference type="NCBI Taxonomy" id="251051"/>
    <lineage>
        <taxon>Bacteria</taxon>
        <taxon>Bacillati</taxon>
        <taxon>Bacillota</taxon>
        <taxon>Bacilli</taxon>
        <taxon>Bacillales</taxon>
        <taxon>Bacillaceae</taxon>
        <taxon>Pallidibacillus</taxon>
    </lineage>
</organism>
<dbReference type="CDD" id="cd13867">
    <property type="entry name" value="CuRO_2_CueO_FtsP"/>
    <property type="match status" value="1"/>
</dbReference>
<dbReference type="InterPro" id="IPR008972">
    <property type="entry name" value="Cupredoxin"/>
</dbReference>
<dbReference type="Pfam" id="PF07732">
    <property type="entry name" value="Cu-oxidase_3"/>
    <property type="match status" value="1"/>
</dbReference>
<keyword evidence="4" id="KW-1133">Transmembrane helix</keyword>
<evidence type="ECO:0000256" key="3">
    <source>
        <dbReference type="ARBA" id="ARBA00023002"/>
    </source>
</evidence>
<feature type="domain" description="Plastocyanin-like" evidence="6">
    <location>
        <begin position="83"/>
        <end position="186"/>
    </location>
</feature>
<proteinExistence type="inferred from homology"/>
<accession>A0ABT2WCQ7</accession>
<dbReference type="CDD" id="cd13890">
    <property type="entry name" value="CuRO_3_CueO_FtsP"/>
    <property type="match status" value="1"/>
</dbReference>
<dbReference type="InterPro" id="IPR011707">
    <property type="entry name" value="Cu-oxidase-like_N"/>
</dbReference>
<keyword evidence="4" id="KW-0812">Transmembrane</keyword>
<dbReference type="PANTHER" id="PTHR48267">
    <property type="entry name" value="CUPREDOXIN SUPERFAMILY PROTEIN"/>
    <property type="match status" value="1"/>
</dbReference>
<comment type="caution">
    <text evidence="7">The sequence shown here is derived from an EMBL/GenBank/DDBJ whole genome shotgun (WGS) entry which is preliminary data.</text>
</comment>
<dbReference type="EMBL" id="JAOUSE010000005">
    <property type="protein sequence ID" value="MCU9593468.1"/>
    <property type="molecule type" value="Genomic_DNA"/>
</dbReference>
<feature type="domain" description="Plastocyanin-like" evidence="5">
    <location>
        <begin position="362"/>
        <end position="477"/>
    </location>
</feature>
<dbReference type="InterPro" id="IPR011706">
    <property type="entry name" value="Cu-oxidase_C"/>
</dbReference>
<dbReference type="SUPFAM" id="SSF49503">
    <property type="entry name" value="Cupredoxins"/>
    <property type="match status" value="3"/>
</dbReference>
<name>A0ABT2WCQ7_9BACI</name>
<dbReference type="CDD" id="cd04232">
    <property type="entry name" value="CuRO_1_CueO_FtsP"/>
    <property type="match status" value="1"/>
</dbReference>
<evidence type="ECO:0000259" key="6">
    <source>
        <dbReference type="Pfam" id="PF07732"/>
    </source>
</evidence>
<gene>
    <name evidence="7" type="ORF">OEV82_03225</name>
</gene>
<dbReference type="PANTHER" id="PTHR48267:SF1">
    <property type="entry name" value="BILIRUBIN OXIDASE"/>
    <property type="match status" value="1"/>
</dbReference>
<dbReference type="Gene3D" id="2.60.40.420">
    <property type="entry name" value="Cupredoxins - blue copper proteins"/>
    <property type="match status" value="3"/>
</dbReference>
<keyword evidence="3" id="KW-0560">Oxidoreductase</keyword>